<organism evidence="1 2">
    <name type="scientific">Linnemannia hyalina</name>
    <dbReference type="NCBI Taxonomy" id="64524"/>
    <lineage>
        <taxon>Eukaryota</taxon>
        <taxon>Fungi</taxon>
        <taxon>Fungi incertae sedis</taxon>
        <taxon>Mucoromycota</taxon>
        <taxon>Mortierellomycotina</taxon>
        <taxon>Mortierellomycetes</taxon>
        <taxon>Mortierellales</taxon>
        <taxon>Mortierellaceae</taxon>
        <taxon>Linnemannia</taxon>
    </lineage>
</organism>
<evidence type="ECO:0000313" key="2">
    <source>
        <dbReference type="Proteomes" id="UP000707451"/>
    </source>
</evidence>
<protein>
    <recommendedName>
        <fullName evidence="3">F-box domain-containing protein</fullName>
    </recommendedName>
</protein>
<dbReference type="PANTHER" id="PTHR38926:SF5">
    <property type="entry name" value="F-BOX AND LEUCINE-RICH REPEAT PROTEIN 6"/>
    <property type="match status" value="1"/>
</dbReference>
<comment type="caution">
    <text evidence="1">The sequence shown here is derived from an EMBL/GenBank/DDBJ whole genome shotgun (WGS) entry which is preliminary data.</text>
</comment>
<reference evidence="1" key="1">
    <citation type="submission" date="2021-06" db="EMBL/GenBank/DDBJ databases">
        <title>Genome Sequence of Mortierella hyaline Strain SCG-10, a Cold-Adapted, Nitrate-Reducing Fungus Isolated from Soil in Minnesota, USA.</title>
        <authorList>
            <person name="Aldossari N."/>
        </authorList>
    </citation>
    <scope>NUCLEOTIDE SEQUENCE</scope>
    <source>
        <strain evidence="1">SCG-10</strain>
    </source>
</reference>
<name>A0A9P7XJ34_9FUNG</name>
<dbReference type="PANTHER" id="PTHR38926">
    <property type="entry name" value="F-BOX DOMAIN CONTAINING PROTEIN, EXPRESSED"/>
    <property type="match status" value="1"/>
</dbReference>
<proteinExistence type="predicted"/>
<evidence type="ECO:0000313" key="1">
    <source>
        <dbReference type="EMBL" id="KAG9061048.1"/>
    </source>
</evidence>
<sequence length="467" mass="52764">MQLAQNSPFDLSEVRTRIASFLGRKDCLSCIRVSRAWFQDFAPAVWHTVDFAKDATAFAKVTPEILEKYGGFISEALNTSSVDHLQLLQHSKVNRLEVIKSQLVHSCMHHLMLADTVRRSQESLQSLDIQSNAPNPDTLEEQRYHGRHYLLSMDAISSSVPPLPLGNGTGHGGGGLRKLKLSYINITRETFSDFLRRCPGLQELDLHHVLFLNHKPSISLFTGSKLRRLVASFSQVWKVDPNDRSAPSLLAHFPLLKEWRITSLTQPTDTSLVAIREEITRCCPLLNHIEFNDGDSAMASYLLANTFAGLESCYLVDTIIDSSTVLGLVTHRNSLTSVSVMATSIVDVDYRPTTVDWLYMIPRFCQHLQVLDLDSYLLEIDEIEGHEWVCEGLQELRVQFKGLNTPQDIDGSLKKLCDMRRSDGIALIRPMGKDTISTRVVQHLLQFKQLRTVWLGTEDYYIPRTSA</sequence>
<accession>A0A9P7XJ34</accession>
<evidence type="ECO:0008006" key="3">
    <source>
        <dbReference type="Google" id="ProtNLM"/>
    </source>
</evidence>
<dbReference type="Proteomes" id="UP000707451">
    <property type="component" value="Unassembled WGS sequence"/>
</dbReference>
<dbReference type="Gene3D" id="3.80.10.10">
    <property type="entry name" value="Ribonuclease Inhibitor"/>
    <property type="match status" value="1"/>
</dbReference>
<dbReference type="OrthoDB" id="2437965at2759"/>
<gene>
    <name evidence="1" type="ORF">KI688_007677</name>
</gene>
<keyword evidence="2" id="KW-1185">Reference proteome</keyword>
<dbReference type="EMBL" id="JAHRHY010000026">
    <property type="protein sequence ID" value="KAG9061048.1"/>
    <property type="molecule type" value="Genomic_DNA"/>
</dbReference>
<dbReference type="InterPro" id="IPR032675">
    <property type="entry name" value="LRR_dom_sf"/>
</dbReference>
<dbReference type="SUPFAM" id="SSF52047">
    <property type="entry name" value="RNI-like"/>
    <property type="match status" value="1"/>
</dbReference>
<dbReference type="AlphaFoldDB" id="A0A9P7XJ34"/>